<evidence type="ECO:0000256" key="1">
    <source>
        <dbReference type="ARBA" id="ARBA00008839"/>
    </source>
</evidence>
<feature type="region of interest" description="Disordered" evidence="2">
    <location>
        <begin position="150"/>
        <end position="200"/>
    </location>
</feature>
<dbReference type="PANTHER" id="PTHR12353">
    <property type="entry name" value="DISKS LARGE-ASSOCIATED PROTEIN DAP SAP90/PSD-95-ASSOCIATED PROTEIN"/>
    <property type="match status" value="1"/>
</dbReference>
<protein>
    <submittedName>
        <fullName evidence="3">DLGP1 protein</fullName>
    </submittedName>
</protein>
<dbReference type="EMBL" id="VWZO01005613">
    <property type="protein sequence ID" value="NXH12383.1"/>
    <property type="molecule type" value="Genomic_DNA"/>
</dbReference>
<comment type="caution">
    <text evidence="3">The sequence shown here is derived from an EMBL/GenBank/DDBJ whole genome shotgun (WGS) entry which is preliminary data.</text>
</comment>
<dbReference type="Proteomes" id="UP000534107">
    <property type="component" value="Unassembled WGS sequence"/>
</dbReference>
<dbReference type="GO" id="GO:0098978">
    <property type="term" value="C:glutamatergic synapse"/>
    <property type="evidence" value="ECO:0007669"/>
    <property type="project" value="TreeGrafter"/>
</dbReference>
<accession>A0A7K9HEV3</accession>
<feature type="compositionally biased region" description="Basic and acidic residues" evidence="2">
    <location>
        <begin position="900"/>
        <end position="910"/>
    </location>
</feature>
<dbReference type="GO" id="GO:0060090">
    <property type="term" value="F:molecular adaptor activity"/>
    <property type="evidence" value="ECO:0007669"/>
    <property type="project" value="TreeGrafter"/>
</dbReference>
<feature type="region of interest" description="Disordered" evidence="2">
    <location>
        <begin position="348"/>
        <end position="369"/>
    </location>
</feature>
<dbReference type="Pfam" id="PF03359">
    <property type="entry name" value="GKAP"/>
    <property type="match status" value="1"/>
</dbReference>
<gene>
    <name evidence="3" type="primary">Dlgap1</name>
    <name evidence="3" type="ORF">BUCCAP_R02112</name>
</gene>
<dbReference type="OrthoDB" id="10036956at2759"/>
<dbReference type="PANTHER" id="PTHR12353:SF7">
    <property type="entry name" value="DISKS LARGE-ASSOCIATED PROTEIN 1"/>
    <property type="match status" value="1"/>
</dbReference>
<evidence type="ECO:0000313" key="4">
    <source>
        <dbReference type="Proteomes" id="UP000534107"/>
    </source>
</evidence>
<name>A0A7K9HEV3_9PICI</name>
<keyword evidence="4" id="KW-1185">Reference proteome</keyword>
<sequence length="975" mass="109210">MKGLSSSRSHHHGVTCDPTCDSLPRHQERKPYLLNPVDPHPADHPYYTQRNSFQAECMVPYSEQLASSTFPRRHYSSHHELKDECSLLPHGSTNKSNRIPANLLDQFERQLPLNRDGYHTLQYKRTALEHRSDSPGRIRHLVHSVQKLFTKSHSLEGPSKGSVNGGKASPEESQTMRYGKRSKSKERRPEGKARSNASGWWSSDDNLDNDVCLYHGPSGVMTMGRCPDRSSSQYFMEAYNTISEHTVKSSRSNNDVKCSTCANLPVGLDSQLMKKSSWSSTLTVSRAREVYQKAALNMDQTVLKAESCQQERSCQYLQVPQDEWSGYSPRGKDEEIPCRRMRSGSYIKAMGDEDSGDSDSSPKPSPKIAARRESYLKATQPSLTELTTLKISSEHSPKLQIRSHSYLRAVSEVSINRSLDSLDPAGLLTSPKFRSRNESYMRAMSTISQVSELEVNGQFESVCESVFSELESQAVEALDLPLPGCFRMRSHSYVRAIEKGCSQDDECLSLRSASPPRTTTTVRTIQSSTVSSCITTYKKTPPPVPPRTTTKPFISITAQSSTESAQDAYMDGHGQRGDIISQSGLSNSTESLDSMKALTAAIEAANAQIHGPASQHMGNNTATVTTTTTIATVAVEDRKKEHFKKNRCLSIGIQVDGAEESTKPGENKANSKFQSIGVQVEEEKCFRRFTRSNSVTAAVQADLDFQESFEMLEPPEDNPCSGPISRQFSRDASTSTVSIQGSGNHYHACAVEEDFETDFDPSILPPPDPWIDSITEDPLEAVQRSVCPRDGHWFLKLLQAERDRMEGWCQQMEREERENNLPEDILGKIRTAVGSAQLLMAQKFYQFRELCEENLNPNAHPRPTSQDLAGFWDMLQLSIENISMKFDELHQLKANNWKQMDPHDKKERRVPPPVPKKPSKGQVPLIRERSLESSQRQEARKRLMAAKRAASVRQNSATESAESIEIYIPEAQTRL</sequence>
<comment type="similarity">
    <text evidence="1">Belongs to the SAPAP family.</text>
</comment>
<feature type="compositionally biased region" description="Polar residues" evidence="2">
    <location>
        <begin position="952"/>
        <end position="961"/>
    </location>
</feature>
<feature type="compositionally biased region" description="Basic and acidic residues" evidence="2">
    <location>
        <begin position="926"/>
        <end position="941"/>
    </location>
</feature>
<feature type="region of interest" description="Disordered" evidence="2">
    <location>
        <begin position="712"/>
        <end position="732"/>
    </location>
</feature>
<evidence type="ECO:0000256" key="2">
    <source>
        <dbReference type="SAM" id="MobiDB-lite"/>
    </source>
</evidence>
<feature type="region of interest" description="Disordered" evidence="2">
    <location>
        <begin position="1"/>
        <end position="22"/>
    </location>
</feature>
<dbReference type="AlphaFoldDB" id="A0A7K9HEV3"/>
<evidence type="ECO:0000313" key="3">
    <source>
        <dbReference type="EMBL" id="NXH12383.1"/>
    </source>
</evidence>
<dbReference type="InterPro" id="IPR005026">
    <property type="entry name" value="SAPAP"/>
</dbReference>
<dbReference type="GO" id="GO:0023052">
    <property type="term" value="P:signaling"/>
    <property type="evidence" value="ECO:0007669"/>
    <property type="project" value="InterPro"/>
</dbReference>
<organism evidence="3 4">
    <name type="scientific">Bucco capensis</name>
    <name type="common">collared puffbird</name>
    <dbReference type="NCBI Taxonomy" id="135168"/>
    <lineage>
        <taxon>Eukaryota</taxon>
        <taxon>Metazoa</taxon>
        <taxon>Chordata</taxon>
        <taxon>Craniata</taxon>
        <taxon>Vertebrata</taxon>
        <taxon>Euteleostomi</taxon>
        <taxon>Archelosauria</taxon>
        <taxon>Archosauria</taxon>
        <taxon>Dinosauria</taxon>
        <taxon>Saurischia</taxon>
        <taxon>Theropoda</taxon>
        <taxon>Coelurosauria</taxon>
        <taxon>Aves</taxon>
        <taxon>Neognathae</taxon>
        <taxon>Neoaves</taxon>
        <taxon>Telluraves</taxon>
        <taxon>Coraciimorphae</taxon>
        <taxon>Piciformes</taxon>
        <taxon>Bucconidae</taxon>
        <taxon>Bucco</taxon>
    </lineage>
</organism>
<dbReference type="GO" id="GO:0099572">
    <property type="term" value="C:postsynaptic specialization"/>
    <property type="evidence" value="ECO:0007669"/>
    <property type="project" value="TreeGrafter"/>
</dbReference>
<reference evidence="3 4" key="1">
    <citation type="submission" date="2019-09" db="EMBL/GenBank/DDBJ databases">
        <title>Bird 10,000 Genomes (B10K) Project - Family phase.</title>
        <authorList>
            <person name="Zhang G."/>
        </authorList>
    </citation>
    <scope>NUCLEOTIDE SEQUENCE [LARGE SCALE GENOMIC DNA]</scope>
    <source>
        <strain evidence="3">B10K-DU-001-16</strain>
        <tissue evidence="3">Muscle</tissue>
    </source>
</reference>
<feature type="region of interest" description="Disordered" evidence="2">
    <location>
        <begin position="895"/>
        <end position="965"/>
    </location>
</feature>
<feature type="non-terminal residue" evidence="3">
    <location>
        <position position="975"/>
    </location>
</feature>
<proteinExistence type="inferred from homology"/>
<feature type="non-terminal residue" evidence="3">
    <location>
        <position position="1"/>
    </location>
</feature>